<dbReference type="GO" id="GO:0070290">
    <property type="term" value="F:N-acylphosphatidylethanolamine-specific phospholipase D activity"/>
    <property type="evidence" value="ECO:0007669"/>
    <property type="project" value="InterPro"/>
</dbReference>
<gene>
    <name evidence="5" type="ORF">OMP40_20835</name>
</gene>
<dbReference type="RefSeq" id="WP_277534222.1">
    <property type="nucleotide sequence ID" value="NZ_JAPDIA010000007.1"/>
</dbReference>
<sequence length="400" mass="44950">MITLIVALAVVLLLAAAVYAVLALDPVFGGQAYRDRGHRLHRSPQFKDGKFRYPLPTAMVTSAADYLSMLRDFAKRRPNARPAPGRLPVVKLDTSSIGRPGPLRVTWFGHSAALLELGGRTLLLDPMLGRAPSPFPRFGGKRYADTMPFEIEALPPIDAVVFSHDHYDHLDYGTIRRLHAKVGRFFVPLGVGAHLRRWGVDERRIEEHDWHETFEWEGLRLSCLPARHFSGRGLTGRDATLWCSWAIEGGGQKVFFSGDSGYGPHFAEIGERFGPFDLALMECGQYDPRWAAIHMSPEETVQAHVDVKGGTLLPIHWGAFTLAMHDWNDPVRRAAAEAVRRGVRMIAPRIGGDRRDRRRERRCERRRGRGMVEVTASYAQVCLCRADSAQSHLGRLVLFY</sequence>
<feature type="domain" description="Metallo-beta-lactamase" evidence="4">
    <location>
        <begin position="120"/>
        <end position="317"/>
    </location>
</feature>
<keyword evidence="6" id="KW-1185">Reference proteome</keyword>
<dbReference type="Proteomes" id="UP001153404">
    <property type="component" value="Unassembled WGS sequence"/>
</dbReference>
<dbReference type="GO" id="GO:0008270">
    <property type="term" value="F:zinc ion binding"/>
    <property type="evidence" value="ECO:0007669"/>
    <property type="project" value="InterPro"/>
</dbReference>
<comment type="function">
    <text evidence="2">Counteracts the endogenous Pycsar antiviral defense system. Phosphodiesterase that enables metal-dependent hydrolysis of host cyclic nucleotide Pycsar defense signals such as cCMP and cUMP.</text>
</comment>
<dbReference type="Pfam" id="PF12706">
    <property type="entry name" value="Lactamase_B_2"/>
    <property type="match status" value="1"/>
</dbReference>
<evidence type="ECO:0000313" key="6">
    <source>
        <dbReference type="Proteomes" id="UP001153404"/>
    </source>
</evidence>
<evidence type="ECO:0000259" key="4">
    <source>
        <dbReference type="Pfam" id="PF12706"/>
    </source>
</evidence>
<evidence type="ECO:0000313" key="5">
    <source>
        <dbReference type="EMBL" id="MDG0811542.1"/>
    </source>
</evidence>
<dbReference type="InterPro" id="IPR024884">
    <property type="entry name" value="NAPE-PLD"/>
</dbReference>
<comment type="caution">
    <text evidence="5">The sequence shown here is derived from an EMBL/GenBank/DDBJ whole genome shotgun (WGS) entry which is preliminary data.</text>
</comment>
<evidence type="ECO:0000256" key="2">
    <source>
        <dbReference type="ARBA" id="ARBA00034301"/>
    </source>
</evidence>
<reference evidence="5" key="1">
    <citation type="submission" date="2022-10" db="EMBL/GenBank/DDBJ databases">
        <title>Comparative genomic analysis of Cohnella hashimotonis sp. nov., isolated from the International Space Station.</title>
        <authorList>
            <person name="Simpson A."/>
            <person name="Venkateswaran K."/>
        </authorList>
    </citation>
    <scope>NUCLEOTIDE SEQUENCE</scope>
    <source>
        <strain evidence="5">DSM 28161</strain>
    </source>
</reference>
<dbReference type="Gene3D" id="3.60.15.10">
    <property type="entry name" value="Ribonuclease Z/Hydroxyacylglutathione hydrolase-like"/>
    <property type="match status" value="1"/>
</dbReference>
<comment type="catalytic activity">
    <reaction evidence="3">
        <text>3',5'-cyclic UMP + H2O = UMP + H(+)</text>
        <dbReference type="Rhea" id="RHEA:70575"/>
        <dbReference type="ChEBI" id="CHEBI:15377"/>
        <dbReference type="ChEBI" id="CHEBI:15378"/>
        <dbReference type="ChEBI" id="CHEBI:57865"/>
        <dbReference type="ChEBI" id="CHEBI:184387"/>
    </reaction>
    <physiologicalReaction direction="left-to-right" evidence="3">
        <dbReference type="Rhea" id="RHEA:70576"/>
    </physiologicalReaction>
</comment>
<proteinExistence type="predicted"/>
<evidence type="ECO:0000256" key="3">
    <source>
        <dbReference type="ARBA" id="ARBA00048505"/>
    </source>
</evidence>
<dbReference type="SUPFAM" id="SSF56281">
    <property type="entry name" value="Metallo-hydrolase/oxidoreductase"/>
    <property type="match status" value="1"/>
</dbReference>
<accession>A0A9X4QVJ0</accession>
<protein>
    <submittedName>
        <fullName evidence="5">MBL fold metallo-hydrolase</fullName>
    </submittedName>
</protein>
<dbReference type="PANTHER" id="PTHR15032:SF4">
    <property type="entry name" value="N-ACYL-PHOSPHATIDYLETHANOLAMINE-HYDROLYZING PHOSPHOLIPASE D"/>
    <property type="match status" value="1"/>
</dbReference>
<name>A0A9X4QVJ0_9BACL</name>
<evidence type="ECO:0000256" key="1">
    <source>
        <dbReference type="ARBA" id="ARBA00034221"/>
    </source>
</evidence>
<comment type="catalytic activity">
    <reaction evidence="1">
        <text>3',5'-cyclic CMP + H2O = CMP + H(+)</text>
        <dbReference type="Rhea" id="RHEA:72675"/>
        <dbReference type="ChEBI" id="CHEBI:15377"/>
        <dbReference type="ChEBI" id="CHEBI:15378"/>
        <dbReference type="ChEBI" id="CHEBI:58003"/>
        <dbReference type="ChEBI" id="CHEBI:60377"/>
    </reaction>
    <physiologicalReaction direction="left-to-right" evidence="1">
        <dbReference type="Rhea" id="RHEA:72676"/>
    </physiologicalReaction>
</comment>
<dbReference type="AlphaFoldDB" id="A0A9X4QVJ0"/>
<dbReference type="PANTHER" id="PTHR15032">
    <property type="entry name" value="N-ACYL-PHOSPHATIDYLETHANOLAMINE-HYDROLYZING PHOSPHOLIPASE D"/>
    <property type="match status" value="1"/>
</dbReference>
<dbReference type="GO" id="GO:0005737">
    <property type="term" value="C:cytoplasm"/>
    <property type="evidence" value="ECO:0007669"/>
    <property type="project" value="TreeGrafter"/>
</dbReference>
<dbReference type="EMBL" id="JAPDIA010000007">
    <property type="protein sequence ID" value="MDG0811542.1"/>
    <property type="molecule type" value="Genomic_DNA"/>
</dbReference>
<dbReference type="PIRSF" id="PIRSF038896">
    <property type="entry name" value="NAPE-PLD"/>
    <property type="match status" value="1"/>
</dbReference>
<dbReference type="InterPro" id="IPR036866">
    <property type="entry name" value="RibonucZ/Hydroxyglut_hydro"/>
</dbReference>
<dbReference type="InterPro" id="IPR001279">
    <property type="entry name" value="Metallo-B-lactamas"/>
</dbReference>
<organism evidence="5 6">
    <name type="scientific">Cohnella rhizosphaerae</name>
    <dbReference type="NCBI Taxonomy" id="1457232"/>
    <lineage>
        <taxon>Bacteria</taxon>
        <taxon>Bacillati</taxon>
        <taxon>Bacillota</taxon>
        <taxon>Bacilli</taxon>
        <taxon>Bacillales</taxon>
        <taxon>Paenibacillaceae</taxon>
        <taxon>Cohnella</taxon>
    </lineage>
</organism>